<gene>
    <name evidence="3" type="ORF">SNE35_17925</name>
</gene>
<evidence type="ECO:0000259" key="2">
    <source>
        <dbReference type="Pfam" id="PF07589"/>
    </source>
</evidence>
<dbReference type="Proteomes" id="UP001285263">
    <property type="component" value="Unassembled WGS sequence"/>
</dbReference>
<feature type="signal peptide" evidence="1">
    <location>
        <begin position="1"/>
        <end position="23"/>
    </location>
</feature>
<feature type="domain" description="Ice-binding protein C-terminal" evidence="2">
    <location>
        <begin position="263"/>
        <end position="287"/>
    </location>
</feature>
<dbReference type="NCBIfam" id="TIGR02595">
    <property type="entry name" value="PEP_CTERM"/>
    <property type="match status" value="1"/>
</dbReference>
<reference evidence="3 4" key="1">
    <citation type="submission" date="2023-11" db="EMBL/GenBank/DDBJ databases">
        <title>Paucibacter sp. nov., isolated from fresh soil in Korea.</title>
        <authorList>
            <person name="Le N.T.T."/>
        </authorList>
    </citation>
    <scope>NUCLEOTIDE SEQUENCE [LARGE SCALE GENOMIC DNA]</scope>
    <source>
        <strain evidence="3 4">R3-3</strain>
    </source>
</reference>
<dbReference type="Pfam" id="PF07589">
    <property type="entry name" value="PEP-CTERM"/>
    <property type="match status" value="1"/>
</dbReference>
<dbReference type="RefSeq" id="WP_320424304.1">
    <property type="nucleotide sequence ID" value="NZ_JAXCLA010000005.1"/>
</dbReference>
<keyword evidence="1" id="KW-0732">Signal</keyword>
<feature type="chain" id="PRO_5046002298" evidence="1">
    <location>
        <begin position="24"/>
        <end position="293"/>
    </location>
</feature>
<keyword evidence="4" id="KW-1185">Reference proteome</keyword>
<evidence type="ECO:0000313" key="3">
    <source>
        <dbReference type="EMBL" id="MDY0746396.1"/>
    </source>
</evidence>
<name>A0ABU5DJC6_9BURK</name>
<organism evidence="3 4">
    <name type="scientific">Roseateles agri</name>
    <dbReference type="NCBI Taxonomy" id="3098619"/>
    <lineage>
        <taxon>Bacteria</taxon>
        <taxon>Pseudomonadati</taxon>
        <taxon>Pseudomonadota</taxon>
        <taxon>Betaproteobacteria</taxon>
        <taxon>Burkholderiales</taxon>
        <taxon>Sphaerotilaceae</taxon>
        <taxon>Roseateles</taxon>
    </lineage>
</organism>
<sequence length="293" mass="29829">MKHRVSRVLAAAAIALGATSAFAQDYGSYVDHQADYLSALAASGAAVTNNAWVNVTSFTNAAGVPGLTGTGGFPGTTAWSGKASQVDTSSGNVGTSLGGATLSKISNAAGNAGGAYAASGSIYFGGFSADVNNNGGQLAVADSTPLAGLQSVVFQVGIGEAWTYDFFNHALPTLSYTTAAGTTSNIAATFSEVVDKFDNGTVEMPTGTENVYINQYALQWDLSGVSDPITSFSVSFNGVMHSQVYGLTLTESSDFLQVVAATPVPEPETYALLATGLIGVAFIARRRRAAANA</sequence>
<proteinExistence type="predicted"/>
<accession>A0ABU5DJC6</accession>
<dbReference type="InterPro" id="IPR013424">
    <property type="entry name" value="Ice-binding_C"/>
</dbReference>
<evidence type="ECO:0000256" key="1">
    <source>
        <dbReference type="SAM" id="SignalP"/>
    </source>
</evidence>
<comment type="caution">
    <text evidence="3">The sequence shown here is derived from an EMBL/GenBank/DDBJ whole genome shotgun (WGS) entry which is preliminary data.</text>
</comment>
<evidence type="ECO:0000313" key="4">
    <source>
        <dbReference type="Proteomes" id="UP001285263"/>
    </source>
</evidence>
<protein>
    <submittedName>
        <fullName evidence="3">PEP-CTERM sorting domain-containing protein</fullName>
    </submittedName>
</protein>
<dbReference type="EMBL" id="JAXCLA010000005">
    <property type="protein sequence ID" value="MDY0746396.1"/>
    <property type="molecule type" value="Genomic_DNA"/>
</dbReference>